<dbReference type="eggNOG" id="COG4972">
    <property type="taxonomic scope" value="Bacteria"/>
</dbReference>
<dbReference type="NCBIfam" id="TIGR01175">
    <property type="entry name" value="pilM"/>
    <property type="match status" value="1"/>
</dbReference>
<evidence type="ECO:0000313" key="2">
    <source>
        <dbReference type="Proteomes" id="UP000006228"/>
    </source>
</evidence>
<dbReference type="Pfam" id="PF11104">
    <property type="entry name" value="PilM_2"/>
    <property type="match status" value="2"/>
</dbReference>
<dbReference type="EMBL" id="AEVT01000072">
    <property type="protein sequence ID" value="EGA69834.1"/>
    <property type="molecule type" value="Genomic_DNA"/>
</dbReference>
<dbReference type="PIRSF" id="PIRSF019169">
    <property type="entry name" value="PilM"/>
    <property type="match status" value="1"/>
</dbReference>
<organism evidence="1 2">
    <name type="scientific">Vibrio sinaloensis DSM 21326</name>
    <dbReference type="NCBI Taxonomy" id="945550"/>
    <lineage>
        <taxon>Bacteria</taxon>
        <taxon>Pseudomonadati</taxon>
        <taxon>Pseudomonadota</taxon>
        <taxon>Gammaproteobacteria</taxon>
        <taxon>Vibrionales</taxon>
        <taxon>Vibrionaceae</taxon>
        <taxon>Vibrio</taxon>
        <taxon>Vibrio oreintalis group</taxon>
    </lineage>
</organism>
<accession>E8M828</accession>
<dbReference type="InterPro" id="IPR050696">
    <property type="entry name" value="FtsA/MreB"/>
</dbReference>
<dbReference type="InterPro" id="IPR043129">
    <property type="entry name" value="ATPase_NBD"/>
</dbReference>
<proteinExistence type="predicted"/>
<gene>
    <name evidence="1" type="ORF">VISI1226_10369</name>
</gene>
<dbReference type="Gene3D" id="3.30.420.40">
    <property type="match status" value="2"/>
</dbReference>
<dbReference type="SUPFAM" id="SSF53067">
    <property type="entry name" value="Actin-like ATPase domain"/>
    <property type="match status" value="1"/>
</dbReference>
<reference evidence="1 2" key="1">
    <citation type="journal article" date="2012" name="Int. J. Syst. Evol. Microbiol.">
        <title>Vibrio caribbeanicus sp. nov., isolated from the marine sponge Scleritoderma cyanea.</title>
        <authorList>
            <person name="Hoffmann M."/>
            <person name="Monday S.R."/>
            <person name="Allard M.W."/>
            <person name="Strain E.A."/>
            <person name="Whittaker P."/>
            <person name="Naum M."/>
            <person name="McCarthy P.J."/>
            <person name="Lopez J.V."/>
            <person name="Fischer M."/>
            <person name="Brown E.W."/>
        </authorList>
    </citation>
    <scope>NUCLEOTIDE SEQUENCE [LARGE SCALE GENOMIC DNA]</scope>
    <source>
        <strain evidence="2">DSMZ 21326</strain>
    </source>
</reference>
<dbReference type="CDD" id="cd24049">
    <property type="entry name" value="ASKHA_NBD_PilM"/>
    <property type="match status" value="1"/>
</dbReference>
<dbReference type="PANTHER" id="PTHR32432">
    <property type="entry name" value="CELL DIVISION PROTEIN FTSA-RELATED"/>
    <property type="match status" value="1"/>
</dbReference>
<dbReference type="AlphaFoldDB" id="E8M828"/>
<dbReference type="Proteomes" id="UP000006228">
    <property type="component" value="Unassembled WGS sequence"/>
</dbReference>
<evidence type="ECO:0000313" key="1">
    <source>
        <dbReference type="EMBL" id="EGA69834.1"/>
    </source>
</evidence>
<dbReference type="Gene3D" id="3.30.1490.300">
    <property type="match status" value="1"/>
</dbReference>
<dbReference type="PANTHER" id="PTHR32432:SF3">
    <property type="entry name" value="ETHANOLAMINE UTILIZATION PROTEIN EUTJ"/>
    <property type="match status" value="1"/>
</dbReference>
<dbReference type="InterPro" id="IPR005883">
    <property type="entry name" value="PilM"/>
</dbReference>
<protein>
    <submittedName>
        <fullName evidence="1">Type IV pilus assembly protein PilM</fullName>
    </submittedName>
</protein>
<sequence length="341" mass="37637">MELSNSMEQSMGKSLVIGIDIGHHSIKAVALKPSKGTLTLVSYRELPIESDIFTDNHMLNYQKIVKKLKELRKALPLFSRKVALAIPDSAVISKVLQIDSEIETQEREFAIMQAFSHQSPFPVEELNLDFVEVNKTGAGSSMSSYQVYATRRDVVESRTQALAKAGYQPILTEVQAHSLANIWQLAASTQHKRDWILLDVGLTQSSVCMDLPERAPFCKDIALGTQHIESEAEFEHLAHSSTERFIFALVEKLQRNIQLLTSVHTTPIQGIWLSGGGAATPMLAEEIARRLNIECELLNPLSLFTPANGKATVGQANGYAYSTAAGLALRGLDWLEQEHAA</sequence>
<comment type="caution">
    <text evidence="1">The sequence shown here is derived from an EMBL/GenBank/DDBJ whole genome shotgun (WGS) entry which is preliminary data.</text>
</comment>
<name>E8M828_PHOS4</name>